<keyword evidence="3" id="KW-1185">Reference proteome</keyword>
<accession>A0A399D9J5</accession>
<proteinExistence type="predicted"/>
<sequence>MTARREKIKKMAGWFSVILLGLVLFTIIIAGIRFPQFVIKKLTDFTDKKSGGQYALSIGEMKWKVFPFSVRFSQLLLTPDEAATIGENLHSKTLFTLGASDIVMEGINLRALVRDKKFSCQKMRIVKPDIEMEGEELLQNDSLKMAAGIVSQIRPLFEWVREVDIRKIEMEEADFDLYGAAGKANFISRTEKVSIDVLGFRTDTAMILRDDHFFETDDVFIRMNDFRNEMGDSLHVLTIDTLLYSLKTSVIRVAGFNLSPLSRTTGNNLFEVTVPNVYVKSQSITRFALNDSIKISFLEFDNPEIQFFQKENPDRLNPEDFDNFDLYTLVQNHFRKLEVDTFLLRGAHLKIFRQPDYQDYRQQFESIDITLEGFVLDSTSAANPEKLLHSDNLEMKVAGYHLRLEDDEHHFRADSLFVSTFSDRLSAKEIHIHPENIKETTTRTEVNIECKALNIEEVDLRNVYQTRTLPTSRIEVIEPDVHLLYHLEKVKRKKQVDAGLLFELVTDYLRGVYANLVYINDGRLDIKNSYRGNVQGYFETRFDFSLTDFSLDSASLERTDKFFYATNFDLHFSDYQMRLIDDLHKLRVKNVSISSTNQRVQIENLDLQPVIDDVNLLDMQRFNRSELFHISIPKINLSGVSLRDAFFYKKLYISKFSISNPDIYFENFGVLRAGKKKVEITEFYQLIFNYLEDFDIKHFTVPDGKLTWVNHTRRGRTTSFDNEFSASLENFRLNKEELGKERLLFSDNFDVTIKDQEFELSDNVHVLKGSEIRLSSAQSSVRVKDALLYPLITSEKYHELATTYQVAIPELKIEGFDFQKAWYSQEPEIKKLELLSPRFQIYTQEGMAKPLDLNAYRFPLPSFVESLRLNELKITDGEAITHQTRGIDHHPQARFLFDFSMPGILVKNDAQNQVQLTSNNIQLTVSDFRAPIDRDHNLTIERIDLDRTQKSIAISNLKVNPLLPRAKQNRFSITAPTIHLSEFDLDAVLNDNSFALKNIDIDSPKISIEINRQVNDDTLEFLQTLDLYPYVENVVNQIKVDHLRLSNADLHFNWLEKQFFNQKINIGFSDILIGENQPPANLLNSREFEISTTHLATKSTDGLYQFSADSFIYNSARHQVLLKSIGIIPLIEPESFPLQKGFQTDVAKAHISFIELKNLNEKRWLQENILDAAALKIGPGRISIFRNKRYPLDPDQRPPWPQDLLKRIEQPFIFDSVILLPTNLTYSELMGITDEPGTIEFNNLAFNGGRVSNIKKVLQQNSNLTLDARAQLLGQSLLSVRFSFDLNSPEYVHTAKGFLQPMSLVPLNSMISTSAPLAIEEGQLNQLEFELSFNEAQADGFLYFDYDNLKIAVLDYSNDKIQKAKFASFLANKMAFNSQSPKNDKLYPVEISYVRDEQRSVLNYWWKSIYSGAKKVLGLEEPE</sequence>
<comment type="caution">
    <text evidence="2">The sequence shown here is derived from an EMBL/GenBank/DDBJ whole genome shotgun (WGS) entry which is preliminary data.</text>
</comment>
<dbReference type="EMBL" id="QWET01000001">
    <property type="protein sequence ID" value="RIH66982.1"/>
    <property type="molecule type" value="Genomic_DNA"/>
</dbReference>
<feature type="transmembrane region" description="Helical" evidence="1">
    <location>
        <begin position="12"/>
        <end position="32"/>
    </location>
</feature>
<organism evidence="2 3">
    <name type="scientific">Mariniphaga sediminis</name>
    <dbReference type="NCBI Taxonomy" id="1628158"/>
    <lineage>
        <taxon>Bacteria</taxon>
        <taxon>Pseudomonadati</taxon>
        <taxon>Bacteroidota</taxon>
        <taxon>Bacteroidia</taxon>
        <taxon>Marinilabiliales</taxon>
        <taxon>Prolixibacteraceae</taxon>
        <taxon>Mariniphaga</taxon>
    </lineage>
</organism>
<evidence type="ECO:0000313" key="3">
    <source>
        <dbReference type="Proteomes" id="UP000266441"/>
    </source>
</evidence>
<reference evidence="2 3" key="1">
    <citation type="journal article" date="2015" name="Int. J. Syst. Evol. Microbiol.">
        <title>Mariniphaga sediminis sp. nov., isolated from coastal sediment.</title>
        <authorList>
            <person name="Wang F.Q."/>
            <person name="Shen Q.Y."/>
            <person name="Chen G.J."/>
            <person name="Du Z.J."/>
        </authorList>
    </citation>
    <scope>NUCLEOTIDE SEQUENCE [LARGE SCALE GENOMIC DNA]</scope>
    <source>
        <strain evidence="2 3">SY21</strain>
    </source>
</reference>
<keyword evidence="1" id="KW-0812">Transmembrane</keyword>
<dbReference type="Proteomes" id="UP000266441">
    <property type="component" value="Unassembled WGS sequence"/>
</dbReference>
<evidence type="ECO:0000313" key="2">
    <source>
        <dbReference type="EMBL" id="RIH66982.1"/>
    </source>
</evidence>
<keyword evidence="1" id="KW-1133">Transmembrane helix</keyword>
<evidence type="ECO:0000256" key="1">
    <source>
        <dbReference type="SAM" id="Phobius"/>
    </source>
</evidence>
<gene>
    <name evidence="2" type="ORF">D1164_00690</name>
</gene>
<keyword evidence="1" id="KW-0472">Membrane</keyword>
<protein>
    <submittedName>
        <fullName evidence="2">Uncharacterized protein</fullName>
    </submittedName>
</protein>
<name>A0A399D9J5_9BACT</name>